<feature type="compositionally biased region" description="Polar residues" evidence="1">
    <location>
        <begin position="182"/>
        <end position="201"/>
    </location>
</feature>
<reference evidence="2" key="2">
    <citation type="submission" date="2021-08" db="EMBL/GenBank/DDBJ databases">
        <authorList>
            <person name="Gostincar C."/>
            <person name="Sun X."/>
            <person name="Song Z."/>
            <person name="Gunde-Cimerman N."/>
        </authorList>
    </citation>
    <scope>NUCLEOTIDE SEQUENCE</scope>
    <source>
        <strain evidence="2">EXF-9911</strain>
    </source>
</reference>
<evidence type="ECO:0000313" key="2">
    <source>
        <dbReference type="EMBL" id="KAG9687658.1"/>
    </source>
</evidence>
<feature type="region of interest" description="Disordered" evidence="1">
    <location>
        <begin position="132"/>
        <end position="395"/>
    </location>
</feature>
<reference evidence="2" key="1">
    <citation type="journal article" date="2021" name="J Fungi (Basel)">
        <title>Virulence traits and population genomics of the black yeast Aureobasidium melanogenum.</title>
        <authorList>
            <person name="Cernosa A."/>
            <person name="Sun X."/>
            <person name="Gostincar C."/>
            <person name="Fang C."/>
            <person name="Gunde-Cimerman N."/>
            <person name="Song Z."/>
        </authorList>
    </citation>
    <scope>NUCLEOTIDE SEQUENCE</scope>
    <source>
        <strain evidence="2">EXF-9911</strain>
    </source>
</reference>
<comment type="caution">
    <text evidence="2">The sequence shown here is derived from an EMBL/GenBank/DDBJ whole genome shotgun (WGS) entry which is preliminary data.</text>
</comment>
<dbReference type="EMBL" id="JAHFXF010000443">
    <property type="protein sequence ID" value="KAG9687658.1"/>
    <property type="molecule type" value="Genomic_DNA"/>
</dbReference>
<feature type="non-terminal residue" evidence="2">
    <location>
        <position position="545"/>
    </location>
</feature>
<proteinExistence type="predicted"/>
<feature type="compositionally biased region" description="Basic and acidic residues" evidence="1">
    <location>
        <begin position="315"/>
        <end position="338"/>
    </location>
</feature>
<dbReference type="AlphaFoldDB" id="A0A9P8ECY3"/>
<name>A0A9P8ECY3_AURME</name>
<feature type="compositionally biased region" description="Low complexity" evidence="1">
    <location>
        <begin position="458"/>
        <end position="491"/>
    </location>
</feature>
<feature type="compositionally biased region" description="Acidic residues" evidence="1">
    <location>
        <begin position="133"/>
        <end position="161"/>
    </location>
</feature>
<dbReference type="OrthoDB" id="3440281at2759"/>
<gene>
    <name evidence="2" type="ORF">KCU76_g10161</name>
</gene>
<feature type="compositionally biased region" description="Low complexity" evidence="1">
    <location>
        <begin position="380"/>
        <end position="395"/>
    </location>
</feature>
<feature type="compositionally biased region" description="Low complexity" evidence="1">
    <location>
        <begin position="433"/>
        <end position="444"/>
    </location>
</feature>
<protein>
    <submittedName>
        <fullName evidence="2">Uncharacterized protein</fullName>
    </submittedName>
</protein>
<sequence length="545" mass="60427">MESATVDYWAMRTEMVETLFNDDELFLAEKEARSLLKEPMLPRYYRIHCLVLLAQCLKDWHQAKYYQGCAEQIWRRMRLLWPVETLSSDDNSLMDELRTMLDELEEDMIADKPENADYAECLDGVVVYRLEPPEEEEENVEVADQQQEESEDEEEEDEDETIVIKPGVEFGAHDLPLRAPESNPSRSTNRESLSTEQSIMWSDTDKSKARSSGILSSLGDLESPLKRAPSSMGDFESPVKRQQTPLSFRAIGNVPDSTPDFDLASRLRQRDAAASPTPGQSRKKTAAIPGPSVSQPRQVQDRNIALPGPSIQSIIEKEDTKVDKPKMIPRDVPDKPKTEQGVASGKGKDMHITEMLRSGPQEEALKSRPPSPTKIRHSASIRSSRSRPSSFFGHTAPAAPVAAEAAHVSVQAESSRSRYQPMSGMAQSGIARSQSTPLLSSSQTAGPLKDSQTAAQESLRSSLRDSLNSGWTSLKSSTSSTIGNIGTIGRSLTHRSRRRPDSTAGSEVGDVSQEGSTAGRDRRHKRKKDKKSPPTLNTLFEPPRK</sequence>
<dbReference type="Proteomes" id="UP000779574">
    <property type="component" value="Unassembled WGS sequence"/>
</dbReference>
<feature type="compositionally biased region" description="Polar residues" evidence="1">
    <location>
        <begin position="411"/>
        <end position="420"/>
    </location>
</feature>
<evidence type="ECO:0000313" key="3">
    <source>
        <dbReference type="Proteomes" id="UP000779574"/>
    </source>
</evidence>
<evidence type="ECO:0000256" key="1">
    <source>
        <dbReference type="SAM" id="MobiDB-lite"/>
    </source>
</evidence>
<accession>A0A9P8ECY3</accession>
<organism evidence="2 3">
    <name type="scientific">Aureobasidium melanogenum</name>
    <name type="common">Aureobasidium pullulans var. melanogenum</name>
    <dbReference type="NCBI Taxonomy" id="46634"/>
    <lineage>
        <taxon>Eukaryota</taxon>
        <taxon>Fungi</taxon>
        <taxon>Dikarya</taxon>
        <taxon>Ascomycota</taxon>
        <taxon>Pezizomycotina</taxon>
        <taxon>Dothideomycetes</taxon>
        <taxon>Dothideomycetidae</taxon>
        <taxon>Dothideales</taxon>
        <taxon>Saccotheciaceae</taxon>
        <taxon>Aureobasidium</taxon>
    </lineage>
</organism>
<feature type="compositionally biased region" description="Basic residues" evidence="1">
    <location>
        <begin position="521"/>
        <end position="530"/>
    </location>
</feature>
<feature type="region of interest" description="Disordered" evidence="1">
    <location>
        <begin position="409"/>
        <end position="545"/>
    </location>
</feature>